<dbReference type="PANTHER" id="PTHR42709:SF6">
    <property type="entry name" value="UNDECAPRENYL PHOSPHATE TRANSPORTER A"/>
    <property type="match status" value="1"/>
</dbReference>
<dbReference type="Proteomes" id="UP000287171">
    <property type="component" value="Unassembled WGS sequence"/>
</dbReference>
<dbReference type="AlphaFoldDB" id="A0A402BGZ1"/>
<keyword evidence="10" id="KW-1185">Reference proteome</keyword>
<feature type="transmembrane region" description="Helical" evidence="7">
    <location>
        <begin position="18"/>
        <end position="37"/>
    </location>
</feature>
<evidence type="ECO:0000256" key="3">
    <source>
        <dbReference type="ARBA" id="ARBA00022475"/>
    </source>
</evidence>
<evidence type="ECO:0000259" key="8">
    <source>
        <dbReference type="Pfam" id="PF09335"/>
    </source>
</evidence>
<sequence>MIVASVISVQTLQDMLHVIGYPAITLFIMIECIGIPIPGETMLLLASFYAATDPALQLPIVIACAAFGAIMGDNIGYYIGRTGGRAVVARFGRYFFIKMEHLELAERFFARHGAKTVFFGRFVSLLRIFSAFLAGVNRMHWRTFMIYNGLGGVIWATYVGLLGYIAGRYFHEHFDQVEWLARTVGWVGFVVAAVIMIVVVILVKKRIARSIAEPVSADASKEHSLTKS</sequence>
<accession>A0A402BGZ1</accession>
<evidence type="ECO:0000256" key="1">
    <source>
        <dbReference type="ARBA" id="ARBA00004651"/>
    </source>
</evidence>
<evidence type="ECO:0000313" key="9">
    <source>
        <dbReference type="EMBL" id="GCE30681.1"/>
    </source>
</evidence>
<evidence type="ECO:0000256" key="7">
    <source>
        <dbReference type="SAM" id="Phobius"/>
    </source>
</evidence>
<evidence type="ECO:0000256" key="2">
    <source>
        <dbReference type="ARBA" id="ARBA00010792"/>
    </source>
</evidence>
<dbReference type="InterPro" id="IPR051311">
    <property type="entry name" value="DedA_domain"/>
</dbReference>
<name>A0A402BGZ1_9CHLR</name>
<comment type="caution">
    <text evidence="9">The sequence shown here is derived from an EMBL/GenBank/DDBJ whole genome shotgun (WGS) entry which is preliminary data.</text>
</comment>
<evidence type="ECO:0000256" key="5">
    <source>
        <dbReference type="ARBA" id="ARBA00022989"/>
    </source>
</evidence>
<feature type="transmembrane region" description="Helical" evidence="7">
    <location>
        <begin position="179"/>
        <end position="203"/>
    </location>
</feature>
<protein>
    <submittedName>
        <fullName evidence="9">Membrane protein</fullName>
    </submittedName>
</protein>
<dbReference type="EMBL" id="BIFT01000002">
    <property type="protein sequence ID" value="GCE30681.1"/>
    <property type="molecule type" value="Genomic_DNA"/>
</dbReference>
<dbReference type="InterPro" id="IPR032816">
    <property type="entry name" value="VTT_dom"/>
</dbReference>
<keyword evidence="4 7" id="KW-0812">Transmembrane</keyword>
<keyword evidence="3" id="KW-1003">Cell membrane</keyword>
<dbReference type="OrthoDB" id="9813426at2"/>
<gene>
    <name evidence="9" type="ORF">KDA_61650</name>
</gene>
<evidence type="ECO:0000256" key="4">
    <source>
        <dbReference type="ARBA" id="ARBA00022692"/>
    </source>
</evidence>
<keyword evidence="6 7" id="KW-0472">Membrane</keyword>
<proteinExistence type="inferred from homology"/>
<dbReference type="RefSeq" id="WP_126630739.1">
    <property type="nucleotide sequence ID" value="NZ_BIFT01000002.1"/>
</dbReference>
<keyword evidence="5 7" id="KW-1133">Transmembrane helix</keyword>
<dbReference type="GO" id="GO:0005886">
    <property type="term" value="C:plasma membrane"/>
    <property type="evidence" value="ECO:0007669"/>
    <property type="project" value="UniProtKB-SubCell"/>
</dbReference>
<evidence type="ECO:0000256" key="6">
    <source>
        <dbReference type="ARBA" id="ARBA00023136"/>
    </source>
</evidence>
<reference evidence="10" key="1">
    <citation type="submission" date="2018-12" db="EMBL/GenBank/DDBJ databases">
        <title>Tengunoibacter tsumagoiensis gen. nov., sp. nov., Dictyobacter kobayashii sp. nov., D. alpinus sp. nov., and D. joshuensis sp. nov. and description of Dictyobacteraceae fam. nov. within the order Ktedonobacterales isolated from Tengu-no-mugimeshi.</title>
        <authorList>
            <person name="Wang C.M."/>
            <person name="Zheng Y."/>
            <person name="Sakai Y."/>
            <person name="Toyoda A."/>
            <person name="Minakuchi Y."/>
            <person name="Abe K."/>
            <person name="Yokota A."/>
            <person name="Yabe S."/>
        </authorList>
    </citation>
    <scope>NUCLEOTIDE SEQUENCE [LARGE SCALE GENOMIC DNA]</scope>
    <source>
        <strain evidence="10">Uno16</strain>
    </source>
</reference>
<feature type="domain" description="VTT" evidence="8">
    <location>
        <begin position="37"/>
        <end position="164"/>
    </location>
</feature>
<feature type="transmembrane region" description="Helical" evidence="7">
    <location>
        <begin position="58"/>
        <end position="79"/>
    </location>
</feature>
<comment type="similarity">
    <text evidence="2">Belongs to the DedA family.</text>
</comment>
<comment type="subcellular location">
    <subcellularLocation>
        <location evidence="1">Cell membrane</location>
        <topology evidence="1">Multi-pass membrane protein</topology>
    </subcellularLocation>
</comment>
<evidence type="ECO:0000313" key="10">
    <source>
        <dbReference type="Proteomes" id="UP000287171"/>
    </source>
</evidence>
<organism evidence="9 10">
    <name type="scientific">Dictyobacter alpinus</name>
    <dbReference type="NCBI Taxonomy" id="2014873"/>
    <lineage>
        <taxon>Bacteria</taxon>
        <taxon>Bacillati</taxon>
        <taxon>Chloroflexota</taxon>
        <taxon>Ktedonobacteria</taxon>
        <taxon>Ktedonobacterales</taxon>
        <taxon>Dictyobacteraceae</taxon>
        <taxon>Dictyobacter</taxon>
    </lineage>
</organism>
<dbReference type="Pfam" id="PF09335">
    <property type="entry name" value="VTT_dom"/>
    <property type="match status" value="1"/>
</dbReference>
<feature type="transmembrane region" description="Helical" evidence="7">
    <location>
        <begin position="144"/>
        <end position="167"/>
    </location>
</feature>
<dbReference type="PANTHER" id="PTHR42709">
    <property type="entry name" value="ALKALINE PHOSPHATASE LIKE PROTEIN"/>
    <property type="match status" value="1"/>
</dbReference>